<protein>
    <recommendedName>
        <fullName evidence="2">PBCV-specific basic adaptor domain-containing protein</fullName>
    </recommendedName>
</protein>
<dbReference type="AlphaFoldDB" id="A0A644U620"/>
<accession>A0A644U620</accession>
<feature type="region of interest" description="Disordered" evidence="1">
    <location>
        <begin position="96"/>
        <end position="128"/>
    </location>
</feature>
<dbReference type="Pfam" id="PF08789">
    <property type="entry name" value="PBCV_basic_adap"/>
    <property type="match status" value="1"/>
</dbReference>
<evidence type="ECO:0000313" key="3">
    <source>
        <dbReference type="EMBL" id="MPL74381.1"/>
    </source>
</evidence>
<reference evidence="3" key="1">
    <citation type="submission" date="2019-08" db="EMBL/GenBank/DDBJ databases">
        <authorList>
            <person name="Kucharzyk K."/>
            <person name="Murdoch R.W."/>
            <person name="Higgins S."/>
            <person name="Loffler F."/>
        </authorList>
    </citation>
    <scope>NUCLEOTIDE SEQUENCE</scope>
</reference>
<dbReference type="EMBL" id="VSSQ01000080">
    <property type="protein sequence ID" value="MPL74442.1"/>
    <property type="molecule type" value="Genomic_DNA"/>
</dbReference>
<gene>
    <name evidence="3" type="ORF">SDC9_20192</name>
    <name evidence="4" type="ORF">SDC9_20253</name>
</gene>
<evidence type="ECO:0000259" key="2">
    <source>
        <dbReference type="Pfam" id="PF08789"/>
    </source>
</evidence>
<comment type="caution">
    <text evidence="3">The sequence shown here is derived from an EMBL/GenBank/DDBJ whole genome shotgun (WGS) entry which is preliminary data.</text>
</comment>
<dbReference type="EMBL" id="VSSQ01000080">
    <property type="protein sequence ID" value="MPL74381.1"/>
    <property type="molecule type" value="Genomic_DNA"/>
</dbReference>
<feature type="compositionally biased region" description="Low complexity" evidence="1">
    <location>
        <begin position="98"/>
        <end position="117"/>
    </location>
</feature>
<evidence type="ECO:0000313" key="4">
    <source>
        <dbReference type="EMBL" id="MPL74442.1"/>
    </source>
</evidence>
<organism evidence="3">
    <name type="scientific">bioreactor metagenome</name>
    <dbReference type="NCBI Taxonomy" id="1076179"/>
    <lineage>
        <taxon>unclassified sequences</taxon>
        <taxon>metagenomes</taxon>
        <taxon>ecological metagenomes</taxon>
    </lineage>
</organism>
<evidence type="ECO:0000256" key="1">
    <source>
        <dbReference type="SAM" id="MobiDB-lite"/>
    </source>
</evidence>
<name>A0A644U620_9ZZZZ</name>
<feature type="domain" description="PBCV-specific basic adaptor" evidence="2">
    <location>
        <begin position="117"/>
        <end position="143"/>
    </location>
</feature>
<dbReference type="InterPro" id="IPR014897">
    <property type="entry name" value="PBCV_basic_adap"/>
</dbReference>
<proteinExistence type="predicted"/>
<sequence>MKKILTILLMVMSNWIFGQDIQSLTKEVQDLRLRVETLERIIAIQFDSLPKYKNTTATPSASETKRCIAITNAGTQCSRNAEPGSDYCWQHKKTYEPTTSTSVTKSTTSTSSSTTSTGRTIHTGPRGGKYYINSSGKKVYVKKK</sequence>